<feature type="domain" description="Pyrroline-5-carboxylate reductase catalytic N-terminal" evidence="2">
    <location>
        <begin position="6"/>
        <end position="104"/>
    </location>
</feature>
<keyword evidence="4" id="KW-1185">Reference proteome</keyword>
<proteinExistence type="predicted"/>
<dbReference type="Gene3D" id="3.40.50.720">
    <property type="entry name" value="NAD(P)-binding Rossmann-like Domain"/>
    <property type="match status" value="1"/>
</dbReference>
<dbReference type="InterPro" id="IPR036291">
    <property type="entry name" value="NAD(P)-bd_dom_sf"/>
</dbReference>
<dbReference type="InterPro" id="IPR028939">
    <property type="entry name" value="P5C_Rdtase_cat_N"/>
</dbReference>
<dbReference type="AlphaFoldDB" id="A0A931GXD8"/>
<protein>
    <submittedName>
        <fullName evidence="3">NAD(P)-binding domain-containing protein</fullName>
    </submittedName>
</protein>
<evidence type="ECO:0000313" key="4">
    <source>
        <dbReference type="Proteomes" id="UP000628448"/>
    </source>
</evidence>
<evidence type="ECO:0000313" key="3">
    <source>
        <dbReference type="EMBL" id="MBG9375449.1"/>
    </source>
</evidence>
<sequence length="220" mass="23648">MAVQKTIAIIGATGSMGKAIAKSLAGSSYRLLLIASATDKLTLLHQEILQAHTQANVECMQCAFDACWEADIIIPAVPYAAEKFVAEKIRQVATGKIVISISNPFTESFTALKTITGKSAGEELQELLPYAHVVKAFNTVNATDFMLPAINEQVFDVLVAGNNDDAVKTVSSLVDQAGFNPVIAGDISVSASMENMQLMLMQLSMRNNYSTHAGWKVLHD</sequence>
<dbReference type="RefSeq" id="WP_196989501.1">
    <property type="nucleotide sequence ID" value="NZ_JADWYR010000001.1"/>
</dbReference>
<evidence type="ECO:0000256" key="1">
    <source>
        <dbReference type="ARBA" id="ARBA00023002"/>
    </source>
</evidence>
<evidence type="ECO:0000259" key="2">
    <source>
        <dbReference type="Pfam" id="PF03807"/>
    </source>
</evidence>
<name>A0A931GXD8_9BACT</name>
<dbReference type="PANTHER" id="PTHR14239">
    <property type="entry name" value="DUDULIN-RELATED"/>
    <property type="match status" value="1"/>
</dbReference>
<dbReference type="SUPFAM" id="SSF51735">
    <property type="entry name" value="NAD(P)-binding Rossmann-fold domains"/>
    <property type="match status" value="1"/>
</dbReference>
<dbReference type="GO" id="GO:0016491">
    <property type="term" value="F:oxidoreductase activity"/>
    <property type="evidence" value="ECO:0007669"/>
    <property type="project" value="UniProtKB-KW"/>
</dbReference>
<dbReference type="Pfam" id="PF03807">
    <property type="entry name" value="F420_oxidored"/>
    <property type="match status" value="1"/>
</dbReference>
<comment type="caution">
    <text evidence="3">The sequence shown here is derived from an EMBL/GenBank/DDBJ whole genome shotgun (WGS) entry which is preliminary data.</text>
</comment>
<reference evidence="3" key="1">
    <citation type="submission" date="2020-11" db="EMBL/GenBank/DDBJ databases">
        <title>Bacterial whole genome sequence for Panacibacter sp. DH6.</title>
        <authorList>
            <person name="Le V."/>
            <person name="Ko S."/>
            <person name="Ahn C.-Y."/>
            <person name="Oh H.-M."/>
        </authorList>
    </citation>
    <scope>NUCLEOTIDE SEQUENCE</scope>
    <source>
        <strain evidence="3">DH6</strain>
    </source>
</reference>
<organism evidence="3 4">
    <name type="scientific">Panacibacter microcysteis</name>
    <dbReference type="NCBI Taxonomy" id="2793269"/>
    <lineage>
        <taxon>Bacteria</taxon>
        <taxon>Pseudomonadati</taxon>
        <taxon>Bacteroidota</taxon>
        <taxon>Chitinophagia</taxon>
        <taxon>Chitinophagales</taxon>
        <taxon>Chitinophagaceae</taxon>
        <taxon>Panacibacter</taxon>
    </lineage>
</organism>
<dbReference type="Proteomes" id="UP000628448">
    <property type="component" value="Unassembled WGS sequence"/>
</dbReference>
<gene>
    <name evidence="3" type="ORF">I5907_04340</name>
</gene>
<accession>A0A931GXD8</accession>
<keyword evidence="1" id="KW-0560">Oxidoreductase</keyword>
<dbReference type="InterPro" id="IPR051267">
    <property type="entry name" value="STEAP_metalloreductase"/>
</dbReference>
<dbReference type="EMBL" id="JADWYR010000001">
    <property type="protein sequence ID" value="MBG9375449.1"/>
    <property type="molecule type" value="Genomic_DNA"/>
</dbReference>